<organism evidence="8 9">
    <name type="scientific">Malacoplasma penetrans (strain HF-2)</name>
    <name type="common">Mycoplasma penetrans</name>
    <dbReference type="NCBI Taxonomy" id="272633"/>
    <lineage>
        <taxon>Bacteria</taxon>
        <taxon>Bacillati</taxon>
        <taxon>Mycoplasmatota</taxon>
        <taxon>Mycoplasmoidales</taxon>
        <taxon>Mycoplasmoidaceae</taxon>
        <taxon>Malacoplasma</taxon>
    </lineage>
</organism>
<feature type="domain" description="Major facilitator superfamily (MFS) profile" evidence="7">
    <location>
        <begin position="24"/>
        <end position="494"/>
    </location>
</feature>
<keyword evidence="5 6" id="KW-0472">Membrane</keyword>
<dbReference type="Proteomes" id="UP000002522">
    <property type="component" value="Chromosome"/>
</dbReference>
<evidence type="ECO:0000256" key="4">
    <source>
        <dbReference type="ARBA" id="ARBA00022989"/>
    </source>
</evidence>
<dbReference type="GO" id="GO:0005886">
    <property type="term" value="C:plasma membrane"/>
    <property type="evidence" value="ECO:0007669"/>
    <property type="project" value="UniProtKB-SubCell"/>
</dbReference>
<evidence type="ECO:0000256" key="2">
    <source>
        <dbReference type="ARBA" id="ARBA00022475"/>
    </source>
</evidence>
<keyword evidence="3 6" id="KW-0812">Transmembrane</keyword>
<dbReference type="SUPFAM" id="SSF103473">
    <property type="entry name" value="MFS general substrate transporter"/>
    <property type="match status" value="1"/>
</dbReference>
<proteinExistence type="predicted"/>
<feature type="transmembrane region" description="Helical" evidence="6">
    <location>
        <begin position="347"/>
        <end position="370"/>
    </location>
</feature>
<evidence type="ECO:0000259" key="7">
    <source>
        <dbReference type="PROSITE" id="PS50850"/>
    </source>
</evidence>
<evidence type="ECO:0000313" key="9">
    <source>
        <dbReference type="Proteomes" id="UP000002522"/>
    </source>
</evidence>
<keyword evidence="9" id="KW-1185">Reference proteome</keyword>
<feature type="transmembrane region" description="Helical" evidence="6">
    <location>
        <begin position="21"/>
        <end position="41"/>
    </location>
</feature>
<evidence type="ECO:0000313" key="8">
    <source>
        <dbReference type="EMBL" id="BAC44306.1"/>
    </source>
</evidence>
<feature type="transmembrane region" description="Helical" evidence="6">
    <location>
        <begin position="265"/>
        <end position="290"/>
    </location>
</feature>
<dbReference type="STRING" id="272633.gene:10731633"/>
<feature type="transmembrane region" description="Helical" evidence="6">
    <location>
        <begin position="310"/>
        <end position="335"/>
    </location>
</feature>
<dbReference type="HOGENOM" id="CLU_033053_0_0_14"/>
<feature type="transmembrane region" description="Helical" evidence="6">
    <location>
        <begin position="141"/>
        <end position="166"/>
    </location>
</feature>
<feature type="transmembrane region" description="Helical" evidence="6">
    <location>
        <begin position="178"/>
        <end position="198"/>
    </location>
</feature>
<sequence>MKNLSFGFKNKDTKSINQKTLTLMWSLMFLGYLLFVLQWYSIINFGSGWGQAFFENNRQSILVSSVPNWMITFGRSIGSILAGYFIAKLGHKYAVVFCLTLMVVSFPFIIIAQNQSWNSLSIAGGASITHDGVYETAVLGFSLFVIFRVFLAIGGTTLIVYTNSVIAKMNQNKKSKYIASNTFGLNIGAILANVFFIIPEVRSAVTNNYVWTIVLSIPIILISLISIIYLLFGIEVVAKDNKSQTEFTDNKKHTIKSVLKIKENYSLYCIFGIYLFSLVFSTGSGFRNFIEQSPANVAYLISVNQTSIASGYYAFVWPLFICVLMFSYVASAFTLTKFNKTSFNRKTYIATLLGTGMLFLLIAYLVVYFFGYSNYFALFFFYIFTFIAGAFLWGAQPIIFYIPQQQKQADANYVGTTAGLAWGIGYLLYTLLDASLSSIATYVVEEQFSNKINNALSNPNYSYSINTGPVIMFVLFWIILLFFFVCIYFLPSTGYKKDNQFIEFKNKWNPLNINHWKFKNFYI</sequence>
<dbReference type="RefSeq" id="WP_011077340.1">
    <property type="nucleotide sequence ID" value="NC_004432.1"/>
</dbReference>
<evidence type="ECO:0000256" key="6">
    <source>
        <dbReference type="SAM" id="Phobius"/>
    </source>
</evidence>
<feature type="transmembrane region" description="Helical" evidence="6">
    <location>
        <begin position="61"/>
        <end position="86"/>
    </location>
</feature>
<comment type="subcellular location">
    <subcellularLocation>
        <location evidence="1">Cell membrane</location>
        <topology evidence="1">Multi-pass membrane protein</topology>
    </subcellularLocation>
</comment>
<accession>Q8EVP4</accession>
<feature type="transmembrane region" description="Helical" evidence="6">
    <location>
        <begin position="210"/>
        <end position="232"/>
    </location>
</feature>
<dbReference type="PROSITE" id="PS50850">
    <property type="entry name" value="MFS"/>
    <property type="match status" value="1"/>
</dbReference>
<protein>
    <recommendedName>
        <fullName evidence="7">Major facilitator superfamily (MFS) profile domain-containing protein</fullName>
    </recommendedName>
</protein>
<keyword evidence="4 6" id="KW-1133">Transmembrane helix</keyword>
<feature type="transmembrane region" description="Helical" evidence="6">
    <location>
        <begin position="93"/>
        <end position="112"/>
    </location>
</feature>
<dbReference type="EMBL" id="BA000026">
    <property type="protein sequence ID" value="BAC44306.1"/>
    <property type="molecule type" value="Genomic_DNA"/>
</dbReference>
<dbReference type="Pfam" id="PF07672">
    <property type="entry name" value="MFS_Mycoplasma"/>
    <property type="match status" value="1"/>
</dbReference>
<dbReference type="InterPro" id="IPR011699">
    <property type="entry name" value="MFS_Mycoplasma"/>
</dbReference>
<dbReference type="KEGG" id="mpe:MYPE5160"/>
<dbReference type="InParanoid" id="Q8EVP4"/>
<dbReference type="AlphaFoldDB" id="Q8EVP4"/>
<reference evidence="8 9" key="1">
    <citation type="journal article" date="2002" name="Nucleic Acids Res.">
        <title>The complete genomic sequence of Mycoplasma penetrans, an intracellular bacterial pathogen in humans.</title>
        <authorList>
            <person name="Sasaki Y."/>
            <person name="Ishikawa J."/>
            <person name="Yamashita A."/>
            <person name="Oshima K."/>
            <person name="Kenri T."/>
            <person name="Furuya K."/>
            <person name="Yoshino C."/>
            <person name="Horino A."/>
            <person name="Shiba T."/>
            <person name="Sasaki T."/>
            <person name="Hattori M."/>
        </authorList>
    </citation>
    <scope>NUCLEOTIDE SEQUENCE [LARGE SCALE GENOMIC DNA]</scope>
    <source>
        <strain evidence="8 9">HF-2</strain>
    </source>
</reference>
<name>Q8EVP4_MALP2</name>
<dbReference type="GO" id="GO:0022857">
    <property type="term" value="F:transmembrane transporter activity"/>
    <property type="evidence" value="ECO:0007669"/>
    <property type="project" value="InterPro"/>
</dbReference>
<keyword evidence="2" id="KW-1003">Cell membrane</keyword>
<dbReference type="InterPro" id="IPR020846">
    <property type="entry name" value="MFS_dom"/>
</dbReference>
<feature type="transmembrane region" description="Helical" evidence="6">
    <location>
        <begin position="376"/>
        <end position="401"/>
    </location>
</feature>
<feature type="transmembrane region" description="Helical" evidence="6">
    <location>
        <begin position="470"/>
        <end position="490"/>
    </location>
</feature>
<dbReference type="InterPro" id="IPR036259">
    <property type="entry name" value="MFS_trans_sf"/>
</dbReference>
<evidence type="ECO:0000256" key="5">
    <source>
        <dbReference type="ARBA" id="ARBA00023136"/>
    </source>
</evidence>
<evidence type="ECO:0000256" key="3">
    <source>
        <dbReference type="ARBA" id="ARBA00022692"/>
    </source>
</evidence>
<gene>
    <name evidence="8" type="ordered locus">MYPE5160</name>
</gene>
<dbReference type="Gene3D" id="1.20.1250.20">
    <property type="entry name" value="MFS general substrate transporter like domains"/>
    <property type="match status" value="1"/>
</dbReference>
<dbReference type="eggNOG" id="COG2814">
    <property type="taxonomic scope" value="Bacteria"/>
</dbReference>
<evidence type="ECO:0000256" key="1">
    <source>
        <dbReference type="ARBA" id="ARBA00004651"/>
    </source>
</evidence>